<name>W7TGV6_9STRA</name>
<keyword evidence="2" id="KW-1133">Transmembrane helix</keyword>
<proteinExistence type="predicted"/>
<evidence type="ECO:0000313" key="3">
    <source>
        <dbReference type="EMBL" id="EWM22758.1"/>
    </source>
</evidence>
<feature type="compositionally biased region" description="Low complexity" evidence="1">
    <location>
        <begin position="9"/>
        <end position="20"/>
    </location>
</feature>
<feature type="transmembrane region" description="Helical" evidence="2">
    <location>
        <begin position="72"/>
        <end position="96"/>
    </location>
</feature>
<dbReference type="EMBL" id="AZIL01002097">
    <property type="protein sequence ID" value="EWM22758.1"/>
    <property type="molecule type" value="Genomic_DNA"/>
</dbReference>
<sequence length="146" mass="16080">MPTPLELIPSTTSPEPSPTSKASLQPQLYQPSRAAVARMHALELEGRLEACFTYCECGCRVLKRLVSYMVSIAIFIFTSLVIRLGLLIVAGVALYYSFLLSLGKISGVKDPKLQGGREVSDGWSKEMMARSPDFYLVVLVMITSLF</sequence>
<gene>
    <name evidence="3" type="ORF">Naga_100516g2</name>
</gene>
<keyword evidence="4" id="KW-1185">Reference proteome</keyword>
<feature type="region of interest" description="Disordered" evidence="1">
    <location>
        <begin position="1"/>
        <end position="24"/>
    </location>
</feature>
<dbReference type="Proteomes" id="UP000019335">
    <property type="component" value="Unassembled WGS sequence"/>
</dbReference>
<protein>
    <submittedName>
        <fullName evidence="3">Uncharacterized protein</fullName>
    </submittedName>
</protein>
<dbReference type="AlphaFoldDB" id="W7TGV6"/>
<organism evidence="3 4">
    <name type="scientific">Nannochloropsis gaditana</name>
    <dbReference type="NCBI Taxonomy" id="72520"/>
    <lineage>
        <taxon>Eukaryota</taxon>
        <taxon>Sar</taxon>
        <taxon>Stramenopiles</taxon>
        <taxon>Ochrophyta</taxon>
        <taxon>Eustigmatophyceae</taxon>
        <taxon>Eustigmatales</taxon>
        <taxon>Monodopsidaceae</taxon>
        <taxon>Nannochloropsis</taxon>
    </lineage>
</organism>
<keyword evidence="2" id="KW-0472">Membrane</keyword>
<evidence type="ECO:0000256" key="2">
    <source>
        <dbReference type="SAM" id="Phobius"/>
    </source>
</evidence>
<reference evidence="3 4" key="1">
    <citation type="journal article" date="2014" name="Mol. Plant">
        <title>Chromosome Scale Genome Assembly and Transcriptome Profiling of Nannochloropsis gaditana in Nitrogen Depletion.</title>
        <authorList>
            <person name="Corteggiani Carpinelli E."/>
            <person name="Telatin A."/>
            <person name="Vitulo N."/>
            <person name="Forcato C."/>
            <person name="D'Angelo M."/>
            <person name="Schiavon R."/>
            <person name="Vezzi A."/>
            <person name="Giacometti G.M."/>
            <person name="Morosinotto T."/>
            <person name="Valle G."/>
        </authorList>
    </citation>
    <scope>NUCLEOTIDE SEQUENCE [LARGE SCALE GENOMIC DNA]</scope>
    <source>
        <strain evidence="3 4">B-31</strain>
    </source>
</reference>
<accession>W7TGV6</accession>
<keyword evidence="2" id="KW-0812">Transmembrane</keyword>
<comment type="caution">
    <text evidence="3">The sequence shown here is derived from an EMBL/GenBank/DDBJ whole genome shotgun (WGS) entry which is preliminary data.</text>
</comment>
<evidence type="ECO:0000313" key="4">
    <source>
        <dbReference type="Proteomes" id="UP000019335"/>
    </source>
</evidence>
<evidence type="ECO:0000256" key="1">
    <source>
        <dbReference type="SAM" id="MobiDB-lite"/>
    </source>
</evidence>